<reference evidence="1 2" key="1">
    <citation type="submission" date="2023-02" db="EMBL/GenBank/DDBJ databases">
        <title>Genome sequence of Sphingobacterium sp. KACC 22765.</title>
        <authorList>
            <person name="Kim S."/>
            <person name="Heo J."/>
            <person name="Kwon S.-W."/>
        </authorList>
    </citation>
    <scope>NUCLEOTIDE SEQUENCE [LARGE SCALE GENOMIC DNA]</scope>
    <source>
        <strain evidence="1 2">KACC 22765</strain>
    </source>
</reference>
<dbReference type="EMBL" id="CP117880">
    <property type="protein sequence ID" value="WDF69806.1"/>
    <property type="molecule type" value="Genomic_DNA"/>
</dbReference>
<dbReference type="Pfam" id="PF14903">
    <property type="entry name" value="WG_beta_rep"/>
    <property type="match status" value="1"/>
</dbReference>
<keyword evidence="2" id="KW-1185">Reference proteome</keyword>
<organism evidence="1 2">
    <name type="scientific">Sphingobacterium oryzagri</name>
    <dbReference type="NCBI Taxonomy" id="3025669"/>
    <lineage>
        <taxon>Bacteria</taxon>
        <taxon>Pseudomonadati</taxon>
        <taxon>Bacteroidota</taxon>
        <taxon>Sphingobacteriia</taxon>
        <taxon>Sphingobacteriales</taxon>
        <taxon>Sphingobacteriaceae</taxon>
        <taxon>Sphingobacterium</taxon>
    </lineage>
</organism>
<sequence>MIRSSLFFILLISTFFASGQDKLYLFVTADSASQGLKNQSGEIIIPAVHPYLGRWSAGESIPDSIIDFYGLPKDVTFQYDSIRPAYTANTTFNREGKVLYHAFFFDNGADYIQEGARRFVDIQSGKMGLIHPYGNVLIPAQYDFLSSLNQGYVMAYNGVKRKTEAGGEHWSIVPDETKRYERVVLNRQGKAVAGTSKRAAKDDIQLYGDSLYYPAVYTVYHEEERNLLERLAKDKDVKELFRTDAPALKLAIIERPTKGANHYVVACIGNFGFDYLLVTPTGELYQTDYYQPKQKLATYLQHLREGSR</sequence>
<dbReference type="Proteomes" id="UP001221558">
    <property type="component" value="Chromosome"/>
</dbReference>
<protein>
    <recommendedName>
        <fullName evidence="3">WG containing repeat-containing protein</fullName>
    </recommendedName>
</protein>
<evidence type="ECO:0000313" key="2">
    <source>
        <dbReference type="Proteomes" id="UP001221558"/>
    </source>
</evidence>
<dbReference type="RefSeq" id="WP_274268518.1">
    <property type="nucleotide sequence ID" value="NZ_CP117880.1"/>
</dbReference>
<evidence type="ECO:0000313" key="1">
    <source>
        <dbReference type="EMBL" id="WDF69806.1"/>
    </source>
</evidence>
<gene>
    <name evidence="1" type="ORF">PQ465_05375</name>
</gene>
<dbReference type="InterPro" id="IPR032774">
    <property type="entry name" value="WG_beta_rep"/>
</dbReference>
<name>A0ABY7WN13_9SPHI</name>
<evidence type="ECO:0008006" key="3">
    <source>
        <dbReference type="Google" id="ProtNLM"/>
    </source>
</evidence>
<proteinExistence type="predicted"/>
<accession>A0ABY7WN13</accession>